<feature type="domain" description="SpoVT-AbrB" evidence="1">
    <location>
        <begin position="14"/>
        <end position="60"/>
    </location>
</feature>
<comment type="caution">
    <text evidence="2">The sequence shown here is derived from an EMBL/GenBank/DDBJ whole genome shotgun (WGS) entry which is preliminary data.</text>
</comment>
<dbReference type="GO" id="GO:0030643">
    <property type="term" value="P:intracellular phosphate ion homeostasis"/>
    <property type="evidence" value="ECO:0007669"/>
    <property type="project" value="InterPro"/>
</dbReference>
<dbReference type="Gene3D" id="1.20.58.220">
    <property type="entry name" value="Phosphate transport system protein phou homolog 2, domain 2"/>
    <property type="match status" value="2"/>
</dbReference>
<name>T1BWH9_9ZZZZ</name>
<reference evidence="2" key="1">
    <citation type="submission" date="2013-08" db="EMBL/GenBank/DDBJ databases">
        <authorList>
            <person name="Mendez C."/>
            <person name="Richter M."/>
            <person name="Ferrer M."/>
            <person name="Sanchez J."/>
        </authorList>
    </citation>
    <scope>NUCLEOTIDE SEQUENCE</scope>
</reference>
<dbReference type="AlphaFoldDB" id="T1BWH9"/>
<dbReference type="GO" id="GO:0003677">
    <property type="term" value="F:DNA binding"/>
    <property type="evidence" value="ECO:0007669"/>
    <property type="project" value="InterPro"/>
</dbReference>
<dbReference type="InterPro" id="IPR026022">
    <property type="entry name" value="PhoU_dom"/>
</dbReference>
<dbReference type="PANTHER" id="PTHR42930:SF2">
    <property type="entry name" value="PHOU DOMAIN-CONTAINING PROTEIN"/>
    <property type="match status" value="1"/>
</dbReference>
<gene>
    <name evidence="2" type="ORF">B1B_01129</name>
</gene>
<organism evidence="2">
    <name type="scientific">mine drainage metagenome</name>
    <dbReference type="NCBI Taxonomy" id="410659"/>
    <lineage>
        <taxon>unclassified sequences</taxon>
        <taxon>metagenomes</taxon>
        <taxon>ecological metagenomes</taxon>
    </lineage>
</organism>
<dbReference type="InterPro" id="IPR028366">
    <property type="entry name" value="PhoU"/>
</dbReference>
<proteinExistence type="predicted"/>
<dbReference type="Pfam" id="PF04014">
    <property type="entry name" value="MazE_antitoxin"/>
    <property type="match status" value="1"/>
</dbReference>
<protein>
    <submittedName>
        <fullName evidence="2">Phosphate uptake regulator, PhoU</fullName>
    </submittedName>
</protein>
<evidence type="ECO:0000259" key="1">
    <source>
        <dbReference type="SMART" id="SM00966"/>
    </source>
</evidence>
<dbReference type="GO" id="GO:0045936">
    <property type="term" value="P:negative regulation of phosphate metabolic process"/>
    <property type="evidence" value="ECO:0007669"/>
    <property type="project" value="InterPro"/>
</dbReference>
<dbReference type="SUPFAM" id="SSF109755">
    <property type="entry name" value="PhoU-like"/>
    <property type="match status" value="1"/>
</dbReference>
<dbReference type="InterPro" id="IPR007159">
    <property type="entry name" value="SpoVT-AbrB_dom"/>
</dbReference>
<sequence length="355" mass="39133">MRATGGFHGRKIQKTGGSTYIISLPKNWVTSRGLHAGDVLTFAPRPDGSLQIQPEEGSSTEVLRRVVAISNDMDEEHLLRRLIAEYIAGSTLLEIRTPTRMSARTRDIVRGFAQRVIGPEIIEETAESVILQDVVGPNPLPLPSVIRRMHQMARAMQSDAMAAFHSADASIAKDVIERDREVDRLHWFMEKQVNSALRDARVLTSLSVTLPDCSTYLLASRLMERIADHAVRIAGTIPLFQKERPPAAMVGELERMSEAAAKALTEALESLEHRDIERANAVIDAAHRLVRERAHLLQEVSTKRGRMAVGLAYVLESLERSALYAGDLAEIAINHAVETPTATVDRPVGTPVPKA</sequence>
<evidence type="ECO:0000313" key="2">
    <source>
        <dbReference type="EMBL" id="EQD77311.1"/>
    </source>
</evidence>
<dbReference type="SMART" id="SM00966">
    <property type="entry name" value="SpoVT_AbrB"/>
    <property type="match status" value="1"/>
</dbReference>
<dbReference type="EMBL" id="AUZY01000820">
    <property type="protein sequence ID" value="EQD77311.1"/>
    <property type="molecule type" value="Genomic_DNA"/>
</dbReference>
<dbReference type="InterPro" id="IPR038078">
    <property type="entry name" value="PhoU-like_sf"/>
</dbReference>
<reference evidence="2" key="2">
    <citation type="journal article" date="2014" name="ISME J.">
        <title>Microbial stratification in low pH oxic and suboxic macroscopic growths along an acid mine drainage.</title>
        <authorList>
            <person name="Mendez-Garcia C."/>
            <person name="Mesa V."/>
            <person name="Sprenger R.R."/>
            <person name="Richter M."/>
            <person name="Diez M.S."/>
            <person name="Solano J."/>
            <person name="Bargiela R."/>
            <person name="Golyshina O.V."/>
            <person name="Manteca A."/>
            <person name="Ramos J.L."/>
            <person name="Gallego J.R."/>
            <person name="Llorente I."/>
            <person name="Martins Dos Santos V.A."/>
            <person name="Jensen O.N."/>
            <person name="Pelaez A.I."/>
            <person name="Sanchez J."/>
            <person name="Ferrer M."/>
        </authorList>
    </citation>
    <scope>NUCLEOTIDE SEQUENCE</scope>
</reference>
<dbReference type="PANTHER" id="PTHR42930">
    <property type="entry name" value="PHOSPHATE-SPECIFIC TRANSPORT SYSTEM ACCESSORY PROTEIN PHOU"/>
    <property type="match status" value="1"/>
</dbReference>
<dbReference type="Pfam" id="PF01895">
    <property type="entry name" value="PhoU"/>
    <property type="match status" value="2"/>
</dbReference>
<accession>T1BWH9</accession>